<dbReference type="Proteomes" id="UP000654075">
    <property type="component" value="Unassembled WGS sequence"/>
</dbReference>
<dbReference type="AlphaFoldDB" id="A0A813G125"/>
<dbReference type="InterPro" id="IPR011989">
    <property type="entry name" value="ARM-like"/>
</dbReference>
<dbReference type="EMBL" id="CAJNNV010026482">
    <property type="protein sequence ID" value="CAE8618316.1"/>
    <property type="molecule type" value="Genomic_DNA"/>
</dbReference>
<accession>A0A813G125</accession>
<keyword evidence="3" id="KW-1185">Reference proteome</keyword>
<evidence type="ECO:0000313" key="2">
    <source>
        <dbReference type="EMBL" id="CAE8618316.1"/>
    </source>
</evidence>
<dbReference type="SUPFAM" id="SSF48371">
    <property type="entry name" value="ARM repeat"/>
    <property type="match status" value="1"/>
</dbReference>
<dbReference type="OrthoDB" id="429373at2759"/>
<evidence type="ECO:0000313" key="3">
    <source>
        <dbReference type="Proteomes" id="UP000654075"/>
    </source>
</evidence>
<gene>
    <name evidence="2" type="ORF">PGLA1383_LOCUS35946</name>
</gene>
<proteinExistence type="predicted"/>
<feature type="region of interest" description="Disordered" evidence="1">
    <location>
        <begin position="1"/>
        <end position="22"/>
    </location>
</feature>
<comment type="caution">
    <text evidence="2">The sequence shown here is derived from an EMBL/GenBank/DDBJ whole genome shotgun (WGS) entry which is preliminary data.</text>
</comment>
<feature type="non-terminal residue" evidence="2">
    <location>
        <position position="143"/>
    </location>
</feature>
<protein>
    <recommendedName>
        <fullName evidence="4">HEAT repeat domain-containing protein</fullName>
    </recommendedName>
</protein>
<feature type="compositionally biased region" description="Polar residues" evidence="1">
    <location>
        <begin position="1"/>
        <end position="12"/>
    </location>
</feature>
<evidence type="ECO:0000256" key="1">
    <source>
        <dbReference type="SAM" id="MobiDB-lite"/>
    </source>
</evidence>
<name>A0A813G125_POLGL</name>
<organism evidence="2 3">
    <name type="scientific">Polarella glacialis</name>
    <name type="common">Dinoflagellate</name>
    <dbReference type="NCBI Taxonomy" id="89957"/>
    <lineage>
        <taxon>Eukaryota</taxon>
        <taxon>Sar</taxon>
        <taxon>Alveolata</taxon>
        <taxon>Dinophyceae</taxon>
        <taxon>Suessiales</taxon>
        <taxon>Suessiaceae</taxon>
        <taxon>Polarella</taxon>
    </lineage>
</organism>
<dbReference type="Gene3D" id="1.25.10.10">
    <property type="entry name" value="Leucine-rich Repeat Variant"/>
    <property type="match status" value="1"/>
</dbReference>
<dbReference type="InterPro" id="IPR016024">
    <property type="entry name" value="ARM-type_fold"/>
</dbReference>
<reference evidence="2" key="1">
    <citation type="submission" date="2021-02" db="EMBL/GenBank/DDBJ databases">
        <authorList>
            <person name="Dougan E. K."/>
            <person name="Rhodes N."/>
            <person name="Thang M."/>
            <person name="Chan C."/>
        </authorList>
    </citation>
    <scope>NUCLEOTIDE SEQUENCE</scope>
</reference>
<sequence length="143" mass="15227">MSKSVALQSQDSPLEGIMRGLKSDRPGLKCGALRQIRRMGAGEMRRHDLDRQVLPMLDDPDADVQENALCTIAELGSNGSAYAHLVGAKLEKSTEKQVQRAALAALASIGQDAAEYASAVESFLDSQDPDLVVDACTTLGSLK</sequence>
<evidence type="ECO:0008006" key="4">
    <source>
        <dbReference type="Google" id="ProtNLM"/>
    </source>
</evidence>